<dbReference type="AlphaFoldDB" id="A0A815V5Y2"/>
<dbReference type="EMBL" id="CAJNOJ010000107">
    <property type="protein sequence ID" value="CAF1124302.1"/>
    <property type="molecule type" value="Genomic_DNA"/>
</dbReference>
<keyword evidence="6 8" id="KW-0472">Membrane</keyword>
<evidence type="ECO:0000313" key="11">
    <source>
        <dbReference type="EMBL" id="CAF1124302.1"/>
    </source>
</evidence>
<gene>
    <name evidence="11" type="ORF">EDS130_LOCUS21222</name>
    <name evidence="12" type="ORF">XAT740_LOCUS41142</name>
</gene>
<comment type="caution">
    <text evidence="12">The sequence shown here is derived from an EMBL/GenBank/DDBJ whole genome shotgun (WGS) entry which is preliminary data.</text>
</comment>
<evidence type="ECO:0000256" key="6">
    <source>
        <dbReference type="ARBA" id="ARBA00023136"/>
    </source>
</evidence>
<sequence length="1278" mass="148457">MADNVYKLSLFSGPRNSDWTRTVREGLDIRRRTCTTFIPEKSKGDDRNNRSEIRCGCKRLRREHSSENVVEGNETVWDKTKHTKAEDNNAYGYLPSTRAYFIRCDIETEPQALAQFVFEAWKIKPPRLIMSIVGGAKYFKLNERLEREFIKGIIQAALKADGWIVTTGFKTGVVQLVGEAIHDHKVTNPRSHITAIGCSKWGAVRNREALVLKTSMVNRCADVAPKAEKGQQHLEPNHTHFLLLDDGTYYGYEIGDYRTRFVNEIAKYKDANVPNVTIVVEGGPDTLLTIYNDLCNGIPVVLIDGSGRVPNLLATFLKRTEGASNRKDDDSTNWDEIVDIEQSEKLRNLFDQYEDEIRLGLKDISKGSKSSDETINHLFKCFLFCLQPAIRCKIQVYSLDGDHDLDDTIFEAIIQTKQRESLKTKAGLNREQLLQLALAWDAIEVAKQHIIKDDLNDLSPETKEKLFFEALILDRPQFVHTFIKLNFNLCDMFYERQINNPWRLKWDKLARLYNDNEKKKKERLYLFEKCSGKAHVESEHDLDRVLRKLVGDYVKPIYTRDSLSFFERLKSCCQRPNVARVGDSRASLYVNNDSEIPDPEDAQKEVRELVFRDLFLWSILTNRIEISKVLLNHMETRICGLLIASKIFRSYLHFASDTESKEVLSNQAKQFEEYASECLKCCYNFDEEKACEIAIRRINVYGGVSCLQVAVDADDKNFVGQPCCDQLMNNIWFDKIVPFRSTLSDRLRFILAISTFGLLAQFVIPFRTEQELSKHDFEDYNQQKQLKINQEDDSKDEIKPSKPYRLNDYGINYSDHYVWHSDKYSQRYVTYFRHLKHFHESPIVKYSYNIISYIIFLLLFSYYLLFNFNIPTDNVPSIHWTEILVIIIITTMLVEEIRQFLCQDNRSMIGKLSNTFIINPFYNVIRVISYLLFYIGLILRFTNTTSDESFSAAKIILAYDLEVWFIRSLTFLGISQKMGPKLVMIRRMIIDLFFFTYIILIAMIAYGVVSRTMYTYNNETVLFNGRSIFRNIIYPVYYLMYGNVGDELTALDENQSAGTAIATHVLLAFHMLFVNILLINLLIAMFSFTFNSVQDQTDLVWRYERYSLIREYFDRPPLFPPLIIITHIIELVKLCHRHAKKRSNQTQAKIFKMIAAHRQVDKDWSEFESYSTNLYLQSLLTNQPLSASVLLPSPIRTDQQSSSDASTNNAQYQTNASYLDFKAINDDMVSVRKTILDLRNCAQEMNRCMGWMMDAMDRVKMSKDPKPYVKSNNMNSSD</sequence>
<dbReference type="InterPro" id="IPR050927">
    <property type="entry name" value="TRPM"/>
</dbReference>
<evidence type="ECO:0000259" key="9">
    <source>
        <dbReference type="Pfam" id="PF18139"/>
    </source>
</evidence>
<organism evidence="12 13">
    <name type="scientific">Adineta ricciae</name>
    <name type="common">Rotifer</name>
    <dbReference type="NCBI Taxonomy" id="249248"/>
    <lineage>
        <taxon>Eukaryota</taxon>
        <taxon>Metazoa</taxon>
        <taxon>Spiralia</taxon>
        <taxon>Gnathifera</taxon>
        <taxon>Rotifera</taxon>
        <taxon>Eurotatoria</taxon>
        <taxon>Bdelloidea</taxon>
        <taxon>Adinetida</taxon>
        <taxon>Adinetidae</taxon>
        <taxon>Adineta</taxon>
    </lineage>
</organism>
<dbReference type="PANTHER" id="PTHR13800">
    <property type="entry name" value="TRANSIENT RECEPTOR POTENTIAL CATION CHANNEL, SUBFAMILY M, MEMBER 6"/>
    <property type="match status" value="1"/>
</dbReference>
<feature type="transmembrane region" description="Helical" evidence="8">
    <location>
        <begin position="1065"/>
        <end position="1090"/>
    </location>
</feature>
<comment type="subcellular location">
    <subcellularLocation>
        <location evidence="1">Membrane</location>
        <topology evidence="1">Multi-pass membrane protein</topology>
    </subcellularLocation>
</comment>
<keyword evidence="13" id="KW-1185">Reference proteome</keyword>
<reference evidence="12" key="1">
    <citation type="submission" date="2021-02" db="EMBL/GenBank/DDBJ databases">
        <authorList>
            <person name="Nowell W R."/>
        </authorList>
    </citation>
    <scope>NUCLEOTIDE SEQUENCE</scope>
</reference>
<dbReference type="Pfam" id="PF25508">
    <property type="entry name" value="TRPM2"/>
    <property type="match status" value="1"/>
</dbReference>
<accession>A0A815V5Y2</accession>
<feature type="transmembrane region" description="Helical" evidence="8">
    <location>
        <begin position="916"/>
        <end position="936"/>
    </location>
</feature>
<evidence type="ECO:0000256" key="4">
    <source>
        <dbReference type="ARBA" id="ARBA00022989"/>
    </source>
</evidence>
<keyword evidence="2" id="KW-0813">Transport</keyword>
<dbReference type="Proteomes" id="UP000663828">
    <property type="component" value="Unassembled WGS sequence"/>
</dbReference>
<proteinExistence type="predicted"/>
<feature type="domain" description="TRPM SLOG" evidence="9">
    <location>
        <begin position="99"/>
        <end position="326"/>
    </location>
</feature>
<dbReference type="Proteomes" id="UP000663852">
    <property type="component" value="Unassembled WGS sequence"/>
</dbReference>
<evidence type="ECO:0000256" key="1">
    <source>
        <dbReference type="ARBA" id="ARBA00004141"/>
    </source>
</evidence>
<keyword evidence="7" id="KW-0407">Ion channel</keyword>
<evidence type="ECO:0000256" key="2">
    <source>
        <dbReference type="ARBA" id="ARBA00022448"/>
    </source>
</evidence>
<feature type="transmembrane region" description="Helical" evidence="8">
    <location>
        <begin position="1028"/>
        <end position="1044"/>
    </location>
</feature>
<evidence type="ECO:0000259" key="10">
    <source>
        <dbReference type="Pfam" id="PF25508"/>
    </source>
</evidence>
<evidence type="ECO:0000256" key="3">
    <source>
        <dbReference type="ARBA" id="ARBA00022692"/>
    </source>
</evidence>
<dbReference type="InterPro" id="IPR057366">
    <property type="entry name" value="TRPM-like"/>
</dbReference>
<feature type="domain" description="TRPM-like" evidence="10">
    <location>
        <begin position="460"/>
        <end position="721"/>
    </location>
</feature>
<evidence type="ECO:0000313" key="13">
    <source>
        <dbReference type="Proteomes" id="UP000663828"/>
    </source>
</evidence>
<keyword evidence="5" id="KW-0406">Ion transport</keyword>
<feature type="transmembrane region" description="Helical" evidence="8">
    <location>
        <begin position="877"/>
        <end position="895"/>
    </location>
</feature>
<dbReference type="GO" id="GO:0099604">
    <property type="term" value="F:ligand-gated calcium channel activity"/>
    <property type="evidence" value="ECO:0007669"/>
    <property type="project" value="TreeGrafter"/>
</dbReference>
<dbReference type="GO" id="GO:0005886">
    <property type="term" value="C:plasma membrane"/>
    <property type="evidence" value="ECO:0007669"/>
    <property type="project" value="TreeGrafter"/>
</dbReference>
<keyword evidence="3 8" id="KW-0812">Transmembrane</keyword>
<feature type="transmembrane region" description="Helical" evidence="8">
    <location>
        <begin position="747"/>
        <end position="766"/>
    </location>
</feature>
<evidence type="ECO:0000256" key="5">
    <source>
        <dbReference type="ARBA" id="ARBA00023065"/>
    </source>
</evidence>
<feature type="transmembrane region" description="Helical" evidence="8">
    <location>
        <begin position="988"/>
        <end position="1008"/>
    </location>
</feature>
<evidence type="ECO:0000256" key="7">
    <source>
        <dbReference type="ARBA" id="ARBA00023303"/>
    </source>
</evidence>
<name>A0A815V5Y2_ADIRI</name>
<dbReference type="InterPro" id="IPR041491">
    <property type="entry name" value="TRPM_SLOG"/>
</dbReference>
<feature type="transmembrane region" description="Helical" evidence="8">
    <location>
        <begin position="846"/>
        <end position="865"/>
    </location>
</feature>
<dbReference type="PANTHER" id="PTHR13800:SF12">
    <property type="entry name" value="TRANSIENT RECEPTOR POTENTIAL CATION CHANNEL SUBFAMILY M MEMBER-LIKE 2"/>
    <property type="match status" value="1"/>
</dbReference>
<dbReference type="Pfam" id="PF18139">
    <property type="entry name" value="LSDAT_euk"/>
    <property type="match status" value="1"/>
</dbReference>
<dbReference type="OrthoDB" id="310870at2759"/>
<dbReference type="EMBL" id="CAJNOR010004772">
    <property type="protein sequence ID" value="CAF1526454.1"/>
    <property type="molecule type" value="Genomic_DNA"/>
</dbReference>
<evidence type="ECO:0000313" key="12">
    <source>
        <dbReference type="EMBL" id="CAF1526454.1"/>
    </source>
</evidence>
<keyword evidence="4 8" id="KW-1133">Transmembrane helix</keyword>
<evidence type="ECO:0000256" key="8">
    <source>
        <dbReference type="SAM" id="Phobius"/>
    </source>
</evidence>
<protein>
    <submittedName>
        <fullName evidence="12">Uncharacterized protein</fullName>
    </submittedName>
</protein>